<name>A0A3B3SQQ2_9TELE</name>
<dbReference type="InterPro" id="IPR038765">
    <property type="entry name" value="Papain-like_cys_pep_sf"/>
</dbReference>
<dbReference type="PANTHER" id="PTHR10183">
    <property type="entry name" value="CALPAIN"/>
    <property type="match status" value="1"/>
</dbReference>
<dbReference type="InterPro" id="IPR001300">
    <property type="entry name" value="Peptidase_C2_calpain_cat"/>
</dbReference>
<proteinExistence type="inferred from homology"/>
<dbReference type="SMART" id="SM00720">
    <property type="entry name" value="calpain_III"/>
    <property type="match status" value="1"/>
</dbReference>
<keyword evidence="4 6" id="KW-0788">Thiol protease</keyword>
<evidence type="ECO:0000313" key="9">
    <source>
        <dbReference type="Proteomes" id="UP000261540"/>
    </source>
</evidence>
<evidence type="ECO:0000256" key="1">
    <source>
        <dbReference type="ARBA" id="ARBA00007623"/>
    </source>
</evidence>
<dbReference type="InterPro" id="IPR000169">
    <property type="entry name" value="Pept_cys_AS"/>
</dbReference>
<evidence type="ECO:0000256" key="5">
    <source>
        <dbReference type="PIRSR" id="PIRSR622684-1"/>
    </source>
</evidence>
<dbReference type="GeneTree" id="ENSGT00940000156128"/>
<feature type="active site" evidence="5 6">
    <location>
        <position position="207"/>
    </location>
</feature>
<dbReference type="Pfam" id="PF01067">
    <property type="entry name" value="Calpain_III"/>
    <property type="match status" value="1"/>
</dbReference>
<evidence type="ECO:0000259" key="7">
    <source>
        <dbReference type="PROSITE" id="PS50203"/>
    </source>
</evidence>
<dbReference type="GO" id="GO:0006508">
    <property type="term" value="P:proteolysis"/>
    <property type="evidence" value="ECO:0007669"/>
    <property type="project" value="UniProtKB-KW"/>
</dbReference>
<reference evidence="8" key="2">
    <citation type="submission" date="2025-09" db="UniProtKB">
        <authorList>
            <consortium name="Ensembl"/>
        </authorList>
    </citation>
    <scope>IDENTIFICATION</scope>
</reference>
<dbReference type="AlphaFoldDB" id="A0A3B3SQQ2"/>
<reference evidence="8" key="1">
    <citation type="submission" date="2025-08" db="UniProtKB">
        <authorList>
            <consortium name="Ensembl"/>
        </authorList>
    </citation>
    <scope>IDENTIFICATION</scope>
</reference>
<dbReference type="SUPFAM" id="SSF49758">
    <property type="entry name" value="Calpain large subunit, middle domain (domain III)"/>
    <property type="match status" value="1"/>
</dbReference>
<comment type="similarity">
    <text evidence="1">Belongs to the peptidase C2 family.</text>
</comment>
<keyword evidence="9" id="KW-1185">Reference proteome</keyword>
<dbReference type="FunFam" id="2.60.120.380:FF:000003">
    <property type="entry name" value="Calpain 5"/>
    <property type="match status" value="1"/>
</dbReference>
<dbReference type="InterPro" id="IPR036213">
    <property type="entry name" value="Calpain_III_sf"/>
</dbReference>
<dbReference type="PRINTS" id="PR00704">
    <property type="entry name" value="CALPAIN"/>
</dbReference>
<dbReference type="SUPFAM" id="SSF54001">
    <property type="entry name" value="Cysteine proteinases"/>
    <property type="match status" value="1"/>
</dbReference>
<accession>A0A3B3SQQ2</accession>
<feature type="active site" evidence="5 6">
    <location>
        <position position="38"/>
    </location>
</feature>
<evidence type="ECO:0000256" key="2">
    <source>
        <dbReference type="ARBA" id="ARBA00022670"/>
    </source>
</evidence>
<dbReference type="Pfam" id="PF00648">
    <property type="entry name" value="Peptidase_C2"/>
    <property type="match status" value="1"/>
</dbReference>
<feature type="domain" description="Calpain catalytic" evidence="7">
    <location>
        <begin position="11"/>
        <end position="290"/>
    </location>
</feature>
<evidence type="ECO:0000256" key="4">
    <source>
        <dbReference type="ARBA" id="ARBA00022807"/>
    </source>
</evidence>
<dbReference type="InterPro" id="IPR022683">
    <property type="entry name" value="Calpain_III"/>
</dbReference>
<dbReference type="PROSITE" id="PS00139">
    <property type="entry name" value="THIOL_PROTEASE_CYS"/>
    <property type="match status" value="1"/>
</dbReference>
<dbReference type="PANTHER" id="PTHR10183:SF381">
    <property type="entry name" value="CALPAIN-6"/>
    <property type="match status" value="1"/>
</dbReference>
<keyword evidence="3 6" id="KW-0378">Hydrolase</keyword>
<dbReference type="Gene3D" id="2.60.120.380">
    <property type="match status" value="1"/>
</dbReference>
<dbReference type="FunFam" id="3.90.70.10:FF:000114">
    <property type="entry name" value="Calpain a"/>
    <property type="match status" value="1"/>
</dbReference>
<organism evidence="8 9">
    <name type="scientific">Paramormyrops kingsleyae</name>
    <dbReference type="NCBI Taxonomy" id="1676925"/>
    <lineage>
        <taxon>Eukaryota</taxon>
        <taxon>Metazoa</taxon>
        <taxon>Chordata</taxon>
        <taxon>Craniata</taxon>
        <taxon>Vertebrata</taxon>
        <taxon>Euteleostomi</taxon>
        <taxon>Actinopterygii</taxon>
        <taxon>Neopterygii</taxon>
        <taxon>Teleostei</taxon>
        <taxon>Osteoglossocephala</taxon>
        <taxon>Osteoglossomorpha</taxon>
        <taxon>Osteoglossiformes</taxon>
        <taxon>Mormyridae</taxon>
        <taxon>Paramormyrops</taxon>
    </lineage>
</organism>
<feature type="active site" evidence="5 6">
    <location>
        <position position="231"/>
    </location>
</feature>
<protein>
    <recommendedName>
        <fullName evidence="7">Calpain catalytic domain-containing protein</fullName>
    </recommendedName>
</protein>
<evidence type="ECO:0000256" key="3">
    <source>
        <dbReference type="ARBA" id="ARBA00022801"/>
    </source>
</evidence>
<dbReference type="PROSITE" id="PS50203">
    <property type="entry name" value="CALPAIN_CAT"/>
    <property type="match status" value="1"/>
</dbReference>
<dbReference type="InterPro" id="IPR022682">
    <property type="entry name" value="Calpain_domain_III"/>
</dbReference>
<dbReference type="SMART" id="SM00230">
    <property type="entry name" value="CysPc"/>
    <property type="match status" value="1"/>
</dbReference>
<dbReference type="GO" id="GO:0005737">
    <property type="term" value="C:cytoplasm"/>
    <property type="evidence" value="ECO:0007669"/>
    <property type="project" value="TreeGrafter"/>
</dbReference>
<evidence type="ECO:0000256" key="6">
    <source>
        <dbReference type="PROSITE-ProRule" id="PRU00239"/>
    </source>
</evidence>
<keyword evidence="2 6" id="KW-0645">Protease</keyword>
<dbReference type="STRING" id="1676925.ENSPKIP00000033064"/>
<dbReference type="CDD" id="cd00044">
    <property type="entry name" value="CysPc"/>
    <property type="match status" value="1"/>
</dbReference>
<dbReference type="Proteomes" id="UP000261540">
    <property type="component" value="Unplaced"/>
</dbReference>
<dbReference type="InterPro" id="IPR022684">
    <property type="entry name" value="Calpain_cysteine_protease"/>
</dbReference>
<dbReference type="GO" id="GO:0004198">
    <property type="term" value="F:calcium-dependent cysteine-type endopeptidase activity"/>
    <property type="evidence" value="ECO:0007669"/>
    <property type="project" value="InterPro"/>
</dbReference>
<dbReference type="Gene3D" id="3.90.70.10">
    <property type="entry name" value="Cysteine proteinases"/>
    <property type="match status" value="1"/>
</dbReference>
<sequence length="445" mass="51157">MFSLCLCIVPPQEICEKPRLFVEGISSHDLNQGMLGNCWFVAACSCLAIKPHLWKKVIPDWKGQEWNPKLPQNYAGIFHFQFWIFGEWLDVVVDDRLPTIDGKLVYCHSTSKNEFWSALLEKAYAKLFLCYENLDGGLAADAVMDFCGAMSEFIDLKARKYRSDVAQDTLFQYLSKVHNRDGIISSSIRASQSEREARMNCGLVKGHAYGLTGLRRTQLGKQKFLMVRLRNPWGNTEWTGAWCDGSQEWQRVGSKERKMMNLTVKDDGEFWMAFSDWCRYFMDADVCHVISTAPEAMGKTMHTGKWTKDRGAKLNRSGGNLNNEKTFLQNPQYLFDVVREEEEVLIDLIQRDMRMQKVFGQEENLAIGFSVMKVENLRESRVNTLKTERIVATSEYILSRSVFMRETFRKGSYVVIPTTFSPGQLGDFIIRIVTEEDSGCRELTD</sequence>
<evidence type="ECO:0000313" key="8">
    <source>
        <dbReference type="Ensembl" id="ENSPKIP00000033064.1"/>
    </source>
</evidence>
<dbReference type="Ensembl" id="ENSPKIT00000013947.1">
    <property type="protein sequence ID" value="ENSPKIP00000033064.1"/>
    <property type="gene ID" value="ENSPKIG00000012911.1"/>
</dbReference>